<reference evidence="1 4" key="2">
    <citation type="submission" date="2020-08" db="EMBL/GenBank/DDBJ databases">
        <title>Genomic Encyclopedia of Type Strains, Phase III (KMG-III): the genomes of soil and plant-associated and newly described type strains.</title>
        <authorList>
            <person name="Whitman W."/>
        </authorList>
    </citation>
    <scope>NUCLEOTIDE SEQUENCE [LARGE SCALE GENOMIC DNA]</scope>
    <source>
        <strain evidence="1 4">CECT 7753</strain>
    </source>
</reference>
<dbReference type="OrthoDB" id="8613661at2"/>
<dbReference type="Proteomes" id="UP000584325">
    <property type="component" value="Unassembled WGS sequence"/>
</dbReference>
<dbReference type="Proteomes" id="UP000298763">
    <property type="component" value="Chromosome"/>
</dbReference>
<organism evidence="1 4">
    <name type="scientific">Pseudoduganella umbonata</name>
    <dbReference type="NCBI Taxonomy" id="864828"/>
    <lineage>
        <taxon>Bacteria</taxon>
        <taxon>Pseudomonadati</taxon>
        <taxon>Pseudomonadota</taxon>
        <taxon>Betaproteobacteria</taxon>
        <taxon>Burkholderiales</taxon>
        <taxon>Oxalobacteraceae</taxon>
        <taxon>Telluria group</taxon>
        <taxon>Pseudoduganella</taxon>
    </lineage>
</organism>
<evidence type="ECO:0000313" key="4">
    <source>
        <dbReference type="Proteomes" id="UP000584325"/>
    </source>
</evidence>
<gene>
    <name evidence="2" type="ORF">FCL38_18695</name>
    <name evidence="1" type="ORF">FHS02_001025</name>
</gene>
<protein>
    <submittedName>
        <fullName evidence="1">Uncharacterized protein</fullName>
    </submittedName>
</protein>
<name>A0A4P8HU22_9BURK</name>
<keyword evidence="3" id="KW-1185">Reference proteome</keyword>
<evidence type="ECO:0000313" key="3">
    <source>
        <dbReference type="Proteomes" id="UP000298763"/>
    </source>
</evidence>
<dbReference type="AlphaFoldDB" id="A0A4P8HU22"/>
<dbReference type="RefSeq" id="WP_137315067.1">
    <property type="nucleotide sequence ID" value="NZ_CP040017.1"/>
</dbReference>
<sequence>MPGYVDTAHLRELNGGDARRKPFLQTEARAVSRMVAAIARREAQCIFPWQLHMLIRLFNCLPRSVQSLRKK</sequence>
<evidence type="ECO:0000313" key="2">
    <source>
        <dbReference type="EMBL" id="QCP12228.1"/>
    </source>
</evidence>
<evidence type="ECO:0000313" key="1">
    <source>
        <dbReference type="EMBL" id="MBB3220226.1"/>
    </source>
</evidence>
<dbReference type="EMBL" id="CP040017">
    <property type="protein sequence ID" value="QCP12228.1"/>
    <property type="molecule type" value="Genomic_DNA"/>
</dbReference>
<dbReference type="EMBL" id="JACHXS010000002">
    <property type="protein sequence ID" value="MBB3220226.1"/>
    <property type="molecule type" value="Genomic_DNA"/>
</dbReference>
<accession>A0A4P8HU22</accession>
<proteinExistence type="predicted"/>
<reference evidence="2 3" key="1">
    <citation type="submission" date="2019-05" db="EMBL/GenBank/DDBJ databases">
        <title>Draft Genome Sequences of Six Type Strains of the Genus Massilia.</title>
        <authorList>
            <person name="Miess H."/>
            <person name="Frediansyhah A."/>
            <person name="Gross H."/>
        </authorList>
    </citation>
    <scope>NUCLEOTIDE SEQUENCE [LARGE SCALE GENOMIC DNA]</scope>
    <source>
        <strain evidence="2 3">DSMZ 26121</strain>
    </source>
</reference>